<accession>A0ABU2NVV9</accession>
<organism evidence="1 2">
    <name type="scientific">Streptomyces hazeniae</name>
    <dbReference type="NCBI Taxonomy" id="3075538"/>
    <lineage>
        <taxon>Bacteria</taxon>
        <taxon>Bacillati</taxon>
        <taxon>Actinomycetota</taxon>
        <taxon>Actinomycetes</taxon>
        <taxon>Kitasatosporales</taxon>
        <taxon>Streptomycetaceae</taxon>
        <taxon>Streptomyces</taxon>
    </lineage>
</organism>
<protein>
    <submittedName>
        <fullName evidence="1">Uncharacterized protein</fullName>
    </submittedName>
</protein>
<dbReference type="EMBL" id="JAVREQ010000010">
    <property type="protein sequence ID" value="MDT0379743.1"/>
    <property type="molecule type" value="Genomic_DNA"/>
</dbReference>
<reference evidence="2" key="1">
    <citation type="submission" date="2023-07" db="EMBL/GenBank/DDBJ databases">
        <title>30 novel species of actinomycetes from the DSMZ collection.</title>
        <authorList>
            <person name="Nouioui I."/>
        </authorList>
    </citation>
    <scope>NUCLEOTIDE SEQUENCE [LARGE SCALE GENOMIC DNA]</scope>
    <source>
        <strain evidence="2">DSM 42041</strain>
    </source>
</reference>
<dbReference type="Proteomes" id="UP001183414">
    <property type="component" value="Unassembled WGS sequence"/>
</dbReference>
<dbReference type="RefSeq" id="WP_311673534.1">
    <property type="nucleotide sequence ID" value="NZ_JAVREQ010000010.1"/>
</dbReference>
<gene>
    <name evidence="1" type="ORF">RM572_13310</name>
</gene>
<evidence type="ECO:0000313" key="1">
    <source>
        <dbReference type="EMBL" id="MDT0379743.1"/>
    </source>
</evidence>
<name>A0ABU2NVV9_9ACTN</name>
<sequence length="223" mass="24618">MPQGDRDTLVRIAVDTANNLAERLGCRERLPDSPEHVPGVRLEPVAAGRADGTCAWLARADLPGAGRDWLPDQAYESRIAGEVWNEECLLRLGPEAARKAVSRHRDDPDLESFYDSVGVDDVLWARTESFFGEPARHVVLDNAADGIVRPEPGTAGHTRGHIWWATSVCDGEPAMHTLTLSRPYTLAAQRHYGAVFRAYVDSVAERRGCEQVRVPAPETFTRP</sequence>
<proteinExistence type="predicted"/>
<comment type="caution">
    <text evidence="1">The sequence shown here is derived from an EMBL/GenBank/DDBJ whole genome shotgun (WGS) entry which is preliminary data.</text>
</comment>
<evidence type="ECO:0000313" key="2">
    <source>
        <dbReference type="Proteomes" id="UP001183414"/>
    </source>
</evidence>
<keyword evidence="2" id="KW-1185">Reference proteome</keyword>